<feature type="region of interest" description="Disordered" evidence="1">
    <location>
        <begin position="1"/>
        <end position="31"/>
    </location>
</feature>
<name>A0AAV7N576_PLEWA</name>
<gene>
    <name evidence="2" type="ORF">NDU88_007012</name>
</gene>
<feature type="compositionally biased region" description="Polar residues" evidence="1">
    <location>
        <begin position="1"/>
        <end position="17"/>
    </location>
</feature>
<proteinExistence type="predicted"/>
<evidence type="ECO:0000256" key="1">
    <source>
        <dbReference type="SAM" id="MobiDB-lite"/>
    </source>
</evidence>
<reference evidence="2" key="1">
    <citation type="journal article" date="2022" name="bioRxiv">
        <title>Sequencing and chromosome-scale assembly of the giantPleurodeles waltlgenome.</title>
        <authorList>
            <person name="Brown T."/>
            <person name="Elewa A."/>
            <person name="Iarovenko S."/>
            <person name="Subramanian E."/>
            <person name="Araus A.J."/>
            <person name="Petzold A."/>
            <person name="Susuki M."/>
            <person name="Suzuki K.-i.T."/>
            <person name="Hayashi T."/>
            <person name="Toyoda A."/>
            <person name="Oliveira C."/>
            <person name="Osipova E."/>
            <person name="Leigh N.D."/>
            <person name="Simon A."/>
            <person name="Yun M.H."/>
        </authorList>
    </citation>
    <scope>NUCLEOTIDE SEQUENCE</scope>
    <source>
        <strain evidence="2">20211129_DDA</strain>
        <tissue evidence="2">Liver</tissue>
    </source>
</reference>
<accession>A0AAV7N576</accession>
<evidence type="ECO:0000313" key="3">
    <source>
        <dbReference type="Proteomes" id="UP001066276"/>
    </source>
</evidence>
<sequence length="185" mass="20632">MGLHRQSTTSQGNTIEQYTMPVPLPQRQTRSGGDKVVLGELGTAGEPSWVELLAAIQGFRVALEGKIETVVVEVSLLWADLRKVSEKVKVAEGFIVEFQTEVGSLRKQMVQVNSTVRSFPEIIGDRMDAHLIWAGDNNCILDGEKDRFPPRLGTKPVMTRSLVEVMHNLGLWDAWRVLYMSLLDA</sequence>
<dbReference type="EMBL" id="JANPWB010000013">
    <property type="protein sequence ID" value="KAJ1109652.1"/>
    <property type="molecule type" value="Genomic_DNA"/>
</dbReference>
<evidence type="ECO:0000313" key="2">
    <source>
        <dbReference type="EMBL" id="KAJ1109652.1"/>
    </source>
</evidence>
<dbReference type="Proteomes" id="UP001066276">
    <property type="component" value="Chromosome 9"/>
</dbReference>
<protein>
    <submittedName>
        <fullName evidence="2">Uncharacterized protein</fullName>
    </submittedName>
</protein>
<dbReference type="AlphaFoldDB" id="A0AAV7N576"/>
<keyword evidence="3" id="KW-1185">Reference proteome</keyword>
<comment type="caution">
    <text evidence="2">The sequence shown here is derived from an EMBL/GenBank/DDBJ whole genome shotgun (WGS) entry which is preliminary data.</text>
</comment>
<organism evidence="2 3">
    <name type="scientific">Pleurodeles waltl</name>
    <name type="common">Iberian ribbed newt</name>
    <dbReference type="NCBI Taxonomy" id="8319"/>
    <lineage>
        <taxon>Eukaryota</taxon>
        <taxon>Metazoa</taxon>
        <taxon>Chordata</taxon>
        <taxon>Craniata</taxon>
        <taxon>Vertebrata</taxon>
        <taxon>Euteleostomi</taxon>
        <taxon>Amphibia</taxon>
        <taxon>Batrachia</taxon>
        <taxon>Caudata</taxon>
        <taxon>Salamandroidea</taxon>
        <taxon>Salamandridae</taxon>
        <taxon>Pleurodelinae</taxon>
        <taxon>Pleurodeles</taxon>
    </lineage>
</organism>